<name>A0A830ER67_9EURY</name>
<accession>A0A830ER67</accession>
<sequence length="130" mass="14558">MVKQRLQSAVENSALKSLSDAFTRGFEHSALSRICVQVLEIASASRIYRWLTTEPEPAIIVIDLRKTHTIGPLLSVLDAFKPQDSRFWENSSLTSMAQSVQNILSGSKAVRLAIELLEPPESPENHEQRE</sequence>
<organism evidence="1 2">
    <name type="scientific">Haloarcula sebkhae</name>
    <dbReference type="NCBI Taxonomy" id="932660"/>
    <lineage>
        <taxon>Archaea</taxon>
        <taxon>Methanobacteriati</taxon>
        <taxon>Methanobacteriota</taxon>
        <taxon>Stenosarchaea group</taxon>
        <taxon>Halobacteria</taxon>
        <taxon>Halobacteriales</taxon>
        <taxon>Haloarculaceae</taxon>
        <taxon>Haloarcula</taxon>
    </lineage>
</organism>
<gene>
    <name evidence="1" type="ORF">GCM10009067_21130</name>
</gene>
<comment type="caution">
    <text evidence="1">The sequence shown here is derived from an EMBL/GenBank/DDBJ whole genome shotgun (WGS) entry which is preliminary data.</text>
</comment>
<evidence type="ECO:0000313" key="2">
    <source>
        <dbReference type="Proteomes" id="UP000614221"/>
    </source>
</evidence>
<protein>
    <submittedName>
        <fullName evidence="1">Uncharacterized protein</fullName>
    </submittedName>
</protein>
<dbReference type="Proteomes" id="UP000614221">
    <property type="component" value="Unassembled WGS sequence"/>
</dbReference>
<dbReference type="AlphaFoldDB" id="A0A830ER67"/>
<evidence type="ECO:0000313" key="1">
    <source>
        <dbReference type="EMBL" id="GGK68617.1"/>
    </source>
</evidence>
<reference evidence="1" key="1">
    <citation type="journal article" date="2014" name="Int. J. Syst. Evol. Microbiol.">
        <title>Complete genome sequence of Corynebacterium casei LMG S-19264T (=DSM 44701T), isolated from a smear-ripened cheese.</title>
        <authorList>
            <consortium name="US DOE Joint Genome Institute (JGI-PGF)"/>
            <person name="Walter F."/>
            <person name="Albersmeier A."/>
            <person name="Kalinowski J."/>
            <person name="Ruckert C."/>
        </authorList>
    </citation>
    <scope>NUCLEOTIDE SEQUENCE</scope>
    <source>
        <strain evidence="1">JCM 19018</strain>
    </source>
</reference>
<proteinExistence type="predicted"/>
<reference evidence="1" key="2">
    <citation type="submission" date="2020-09" db="EMBL/GenBank/DDBJ databases">
        <authorList>
            <person name="Sun Q."/>
            <person name="Ohkuma M."/>
        </authorList>
    </citation>
    <scope>NUCLEOTIDE SEQUENCE</scope>
    <source>
        <strain evidence="1">JCM 19018</strain>
    </source>
</reference>
<dbReference type="EMBL" id="BMPD01000003">
    <property type="protein sequence ID" value="GGK68617.1"/>
    <property type="molecule type" value="Genomic_DNA"/>
</dbReference>